<comment type="caution">
    <text evidence="2">The sequence shown here is derived from an EMBL/GenBank/DDBJ whole genome shotgun (WGS) entry which is preliminary data.</text>
</comment>
<reference evidence="2 3" key="1">
    <citation type="submission" date="2019-08" db="EMBL/GenBank/DDBJ databases">
        <title>Bacillus genomes from the desert of Cuatro Cienegas, Coahuila.</title>
        <authorList>
            <person name="Olmedo-Alvarez G."/>
        </authorList>
    </citation>
    <scope>NUCLEOTIDE SEQUENCE [LARGE SCALE GENOMIC DNA]</scope>
    <source>
        <strain evidence="2 3">CH40_1T</strain>
    </source>
</reference>
<dbReference type="EMBL" id="VTEH01000003">
    <property type="protein sequence ID" value="TYR76536.1"/>
    <property type="molecule type" value="Genomic_DNA"/>
</dbReference>
<gene>
    <name evidence="2" type="ORF">FZC79_06555</name>
</gene>
<evidence type="ECO:0000259" key="1">
    <source>
        <dbReference type="Pfam" id="PF08241"/>
    </source>
</evidence>
<dbReference type="Gene3D" id="3.40.50.150">
    <property type="entry name" value="Vaccinia Virus protein VP39"/>
    <property type="match status" value="1"/>
</dbReference>
<evidence type="ECO:0000313" key="2">
    <source>
        <dbReference type="EMBL" id="TYR76536.1"/>
    </source>
</evidence>
<proteinExistence type="predicted"/>
<dbReference type="Pfam" id="PF08241">
    <property type="entry name" value="Methyltransf_11"/>
    <property type="match status" value="1"/>
</dbReference>
<dbReference type="GO" id="GO:0032259">
    <property type="term" value="P:methylation"/>
    <property type="evidence" value="ECO:0007669"/>
    <property type="project" value="UniProtKB-KW"/>
</dbReference>
<dbReference type="GO" id="GO:0008757">
    <property type="term" value="F:S-adenosylmethionine-dependent methyltransferase activity"/>
    <property type="evidence" value="ECO:0007669"/>
    <property type="project" value="InterPro"/>
</dbReference>
<dbReference type="CDD" id="cd02440">
    <property type="entry name" value="AdoMet_MTases"/>
    <property type="match status" value="1"/>
</dbReference>
<dbReference type="PANTHER" id="PTHR43861:SF1">
    <property type="entry name" value="TRANS-ACONITATE 2-METHYLTRANSFERASE"/>
    <property type="match status" value="1"/>
</dbReference>
<keyword evidence="2" id="KW-0808">Transferase</keyword>
<organism evidence="2 3">
    <name type="scientific">Rossellomorea vietnamensis</name>
    <dbReference type="NCBI Taxonomy" id="218284"/>
    <lineage>
        <taxon>Bacteria</taxon>
        <taxon>Bacillati</taxon>
        <taxon>Bacillota</taxon>
        <taxon>Bacilli</taxon>
        <taxon>Bacillales</taxon>
        <taxon>Bacillaceae</taxon>
        <taxon>Rossellomorea</taxon>
    </lineage>
</organism>
<dbReference type="InterPro" id="IPR029063">
    <property type="entry name" value="SAM-dependent_MTases_sf"/>
</dbReference>
<evidence type="ECO:0000313" key="3">
    <source>
        <dbReference type="Proteomes" id="UP000323317"/>
    </source>
</evidence>
<dbReference type="Proteomes" id="UP000323317">
    <property type="component" value="Unassembled WGS sequence"/>
</dbReference>
<sequence>MKKNEWHHSAQERWNNNAGNWHSRSVNMWTEGSRKEIIPFMVKHLTEGSKVADLGCGDGFGSYLLYEKGYKVTGMDLSEKMVEIAKKQEKDGLSFIQGDLSKPPFEKEEFDAVMMINSLEWTENPLHALKEVKGLVKQNGMLCIGILGPTAHPRENSFPRLYGEKVICNTMMPWELEKLALDSGMVKDDEIWVYKQGVPEKHIENLSSELKQALSFMTLFMFRIQDN</sequence>
<accession>A0A5D4KHV3</accession>
<protein>
    <submittedName>
        <fullName evidence="2">Class I SAM-dependent methyltransferase</fullName>
    </submittedName>
</protein>
<keyword evidence="2" id="KW-0489">Methyltransferase</keyword>
<dbReference type="AlphaFoldDB" id="A0A5D4KHV3"/>
<feature type="domain" description="Methyltransferase type 11" evidence="1">
    <location>
        <begin position="53"/>
        <end position="144"/>
    </location>
</feature>
<dbReference type="RefSeq" id="WP_148946020.1">
    <property type="nucleotide sequence ID" value="NZ_VTEH01000003.1"/>
</dbReference>
<dbReference type="InterPro" id="IPR013216">
    <property type="entry name" value="Methyltransf_11"/>
</dbReference>
<name>A0A5D4KHV3_9BACI</name>
<dbReference type="PANTHER" id="PTHR43861">
    <property type="entry name" value="TRANS-ACONITATE 2-METHYLTRANSFERASE-RELATED"/>
    <property type="match status" value="1"/>
</dbReference>
<dbReference type="SUPFAM" id="SSF53335">
    <property type="entry name" value="S-adenosyl-L-methionine-dependent methyltransferases"/>
    <property type="match status" value="1"/>
</dbReference>